<sequence>MFPNIKPPFTHIERLLVEFSNIKKPTIADFMAFRVRAQVGDYLDKYRAKAKNMTPGELQNEVHSSSRLARYMARSGDPRPSSRCDAHAMISGSHADATKEYIA</sequence>
<dbReference type="EMBL" id="BSPD01000075">
    <property type="protein sequence ID" value="GLS27397.1"/>
    <property type="molecule type" value="Genomic_DNA"/>
</dbReference>
<gene>
    <name evidence="1" type="ORF">GCM10007877_31160</name>
</gene>
<evidence type="ECO:0000313" key="1">
    <source>
        <dbReference type="EMBL" id="GLS27397.1"/>
    </source>
</evidence>
<dbReference type="AlphaFoldDB" id="A0AA37WQL1"/>
<dbReference type="Proteomes" id="UP001156870">
    <property type="component" value="Unassembled WGS sequence"/>
</dbReference>
<keyword evidence="2" id="KW-1185">Reference proteome</keyword>
<evidence type="ECO:0000313" key="2">
    <source>
        <dbReference type="Proteomes" id="UP001156870"/>
    </source>
</evidence>
<name>A0AA37WQL1_9GAMM</name>
<comment type="caution">
    <text evidence="1">The sequence shown here is derived from an EMBL/GenBank/DDBJ whole genome shotgun (WGS) entry which is preliminary data.</text>
</comment>
<accession>A0AA37WQL1</accession>
<protein>
    <submittedName>
        <fullName evidence="1">Uncharacterized protein</fullName>
    </submittedName>
</protein>
<organism evidence="1 2">
    <name type="scientific">Marinibactrum halimedae</name>
    <dbReference type="NCBI Taxonomy" id="1444977"/>
    <lineage>
        <taxon>Bacteria</taxon>
        <taxon>Pseudomonadati</taxon>
        <taxon>Pseudomonadota</taxon>
        <taxon>Gammaproteobacteria</taxon>
        <taxon>Cellvibrionales</taxon>
        <taxon>Cellvibrionaceae</taxon>
        <taxon>Marinibactrum</taxon>
    </lineage>
</organism>
<reference evidence="1 2" key="1">
    <citation type="journal article" date="2014" name="Int. J. Syst. Evol. Microbiol.">
        <title>Complete genome sequence of Corynebacterium casei LMG S-19264T (=DSM 44701T), isolated from a smear-ripened cheese.</title>
        <authorList>
            <consortium name="US DOE Joint Genome Institute (JGI-PGF)"/>
            <person name="Walter F."/>
            <person name="Albersmeier A."/>
            <person name="Kalinowski J."/>
            <person name="Ruckert C."/>
        </authorList>
    </citation>
    <scope>NUCLEOTIDE SEQUENCE [LARGE SCALE GENOMIC DNA]</scope>
    <source>
        <strain evidence="1 2">NBRC 110095</strain>
    </source>
</reference>
<proteinExistence type="predicted"/>
<dbReference type="RefSeq" id="WP_232595393.1">
    <property type="nucleotide sequence ID" value="NZ_BSPD01000075.1"/>
</dbReference>